<dbReference type="EMBL" id="AMFJ01000259">
    <property type="protein sequence ID" value="EKE28960.1"/>
    <property type="molecule type" value="Genomic_DNA"/>
</dbReference>
<name>K2GZL1_9BACT</name>
<accession>K2GZL1</accession>
<feature type="non-terminal residue" evidence="1">
    <location>
        <position position="1"/>
    </location>
</feature>
<sequence>IQGSSGRYVLHLQHQFHPIQVPGHGLPRESQLPRIPSQPLLMIRIGFRPGLFQQVPLCQMRRPLSDHAEIMNLNWLRLLRLNDLHSHTGCGIPADSIMIRHHRPYRQHMNGRRSHERSHCDLSHSGLTHMIYEHLNHCVNMKHQ</sequence>
<dbReference type="AlphaFoldDB" id="K2GZL1"/>
<evidence type="ECO:0000313" key="1">
    <source>
        <dbReference type="EMBL" id="EKE28960.1"/>
    </source>
</evidence>
<organism evidence="1">
    <name type="scientific">uncultured bacterium</name>
    <name type="common">gcode 4</name>
    <dbReference type="NCBI Taxonomy" id="1234023"/>
    <lineage>
        <taxon>Bacteria</taxon>
        <taxon>environmental samples</taxon>
    </lineage>
</organism>
<gene>
    <name evidence="1" type="ORF">ACD_2C00259G0001</name>
</gene>
<comment type="caution">
    <text evidence="1">The sequence shown here is derived from an EMBL/GenBank/DDBJ whole genome shotgun (WGS) entry which is preliminary data.</text>
</comment>
<protein>
    <submittedName>
        <fullName evidence="1">Uncharacterized protein</fullName>
    </submittedName>
</protein>
<proteinExistence type="predicted"/>
<reference evidence="1" key="1">
    <citation type="journal article" date="2012" name="Science">
        <title>Fermentation, hydrogen, and sulfur metabolism in multiple uncultivated bacterial phyla.</title>
        <authorList>
            <person name="Wrighton K.C."/>
            <person name="Thomas B.C."/>
            <person name="Sharon I."/>
            <person name="Miller C.S."/>
            <person name="Castelle C.J."/>
            <person name="VerBerkmoes N.C."/>
            <person name="Wilkins M.J."/>
            <person name="Hettich R.L."/>
            <person name="Lipton M.S."/>
            <person name="Williams K.H."/>
            <person name="Long P.E."/>
            <person name="Banfield J.F."/>
        </authorList>
    </citation>
    <scope>NUCLEOTIDE SEQUENCE [LARGE SCALE GENOMIC DNA]</scope>
</reference>